<dbReference type="InterPro" id="IPR005828">
    <property type="entry name" value="MFS_sugar_transport-like"/>
</dbReference>
<protein>
    <submittedName>
        <fullName evidence="11">General alpha-glucoside permease</fullName>
    </submittedName>
</protein>
<feature type="transmembrane region" description="Helical" evidence="9">
    <location>
        <begin position="325"/>
        <end position="349"/>
    </location>
</feature>
<evidence type="ECO:0000256" key="4">
    <source>
        <dbReference type="ARBA" id="ARBA00022692"/>
    </source>
</evidence>
<proteinExistence type="inferred from homology"/>
<dbReference type="GO" id="GO:0016020">
    <property type="term" value="C:membrane"/>
    <property type="evidence" value="ECO:0007669"/>
    <property type="project" value="UniProtKB-SubCell"/>
</dbReference>
<evidence type="ECO:0000256" key="2">
    <source>
        <dbReference type="ARBA" id="ARBA00010992"/>
    </source>
</evidence>
<reference evidence="11" key="1">
    <citation type="submission" date="2023-10" db="EMBL/GenBank/DDBJ databases">
        <authorList>
            <person name="Noh H."/>
        </authorList>
    </citation>
    <scope>NUCLEOTIDE SEQUENCE</scope>
    <source>
        <strain evidence="11">DUCC4014</strain>
    </source>
</reference>
<feature type="transmembrane region" description="Helical" evidence="9">
    <location>
        <begin position="203"/>
        <end position="225"/>
    </location>
</feature>
<dbReference type="EMBL" id="CP086714">
    <property type="protein sequence ID" value="WOO78149.1"/>
    <property type="molecule type" value="Genomic_DNA"/>
</dbReference>
<keyword evidence="4 9" id="KW-0812">Transmembrane</keyword>
<keyword evidence="3 8" id="KW-0813">Transport</keyword>
<feature type="transmembrane region" description="Helical" evidence="9">
    <location>
        <begin position="145"/>
        <end position="164"/>
    </location>
</feature>
<organism evidence="11 12">
    <name type="scientific">Vanrija pseudolonga</name>
    <dbReference type="NCBI Taxonomy" id="143232"/>
    <lineage>
        <taxon>Eukaryota</taxon>
        <taxon>Fungi</taxon>
        <taxon>Dikarya</taxon>
        <taxon>Basidiomycota</taxon>
        <taxon>Agaricomycotina</taxon>
        <taxon>Tremellomycetes</taxon>
        <taxon>Trichosporonales</taxon>
        <taxon>Trichosporonaceae</taxon>
        <taxon>Vanrija</taxon>
    </lineage>
</organism>
<feature type="transmembrane region" description="Helical" evidence="9">
    <location>
        <begin position="390"/>
        <end position="408"/>
    </location>
</feature>
<feature type="transmembrane region" description="Helical" evidence="9">
    <location>
        <begin position="58"/>
        <end position="77"/>
    </location>
</feature>
<evidence type="ECO:0000256" key="9">
    <source>
        <dbReference type="SAM" id="Phobius"/>
    </source>
</evidence>
<feature type="transmembrane region" description="Helical" evidence="9">
    <location>
        <begin position="237"/>
        <end position="256"/>
    </location>
</feature>
<accession>A0AAF1BJB1</accession>
<evidence type="ECO:0000256" key="5">
    <source>
        <dbReference type="ARBA" id="ARBA00022989"/>
    </source>
</evidence>
<dbReference type="RefSeq" id="XP_062624181.1">
    <property type="nucleotide sequence ID" value="XM_062768197.1"/>
</dbReference>
<feature type="transmembrane region" description="Helical" evidence="9">
    <location>
        <begin position="117"/>
        <end position="138"/>
    </location>
</feature>
<dbReference type="GO" id="GO:0005351">
    <property type="term" value="F:carbohydrate:proton symporter activity"/>
    <property type="evidence" value="ECO:0007669"/>
    <property type="project" value="TreeGrafter"/>
</dbReference>
<dbReference type="PROSITE" id="PS00217">
    <property type="entry name" value="SUGAR_TRANSPORT_2"/>
    <property type="match status" value="1"/>
</dbReference>
<dbReference type="NCBIfam" id="TIGR00879">
    <property type="entry name" value="SP"/>
    <property type="match status" value="1"/>
</dbReference>
<comment type="similarity">
    <text evidence="2 8">Belongs to the major facilitator superfamily. Sugar transporter (TC 2.A.1.1) family.</text>
</comment>
<evidence type="ECO:0000256" key="1">
    <source>
        <dbReference type="ARBA" id="ARBA00004141"/>
    </source>
</evidence>
<dbReference type="InterPro" id="IPR036259">
    <property type="entry name" value="MFS_trans_sf"/>
</dbReference>
<gene>
    <name evidence="11" type="primary">MAL11_2</name>
    <name evidence="11" type="ORF">LOC62_01G001699</name>
</gene>
<keyword evidence="6 9" id="KW-0472">Membrane</keyword>
<feature type="transmembrane region" description="Helical" evidence="9">
    <location>
        <begin position="414"/>
        <end position="432"/>
    </location>
</feature>
<keyword evidence="5 9" id="KW-1133">Transmembrane helix</keyword>
<evidence type="ECO:0000256" key="6">
    <source>
        <dbReference type="ARBA" id="ARBA00023136"/>
    </source>
</evidence>
<dbReference type="InterPro" id="IPR020846">
    <property type="entry name" value="MFS_dom"/>
</dbReference>
<dbReference type="PANTHER" id="PTHR48022">
    <property type="entry name" value="PLASTIDIC GLUCOSE TRANSPORTER 4"/>
    <property type="match status" value="1"/>
</dbReference>
<dbReference type="FunFam" id="1.20.1250.20:FF:000078">
    <property type="entry name" value="MFS maltose transporter, putative"/>
    <property type="match status" value="1"/>
</dbReference>
<dbReference type="SUPFAM" id="SSF103473">
    <property type="entry name" value="MFS general substrate transporter"/>
    <property type="match status" value="1"/>
</dbReference>
<dbReference type="InterPro" id="IPR005829">
    <property type="entry name" value="Sugar_transporter_CS"/>
</dbReference>
<dbReference type="Proteomes" id="UP000827549">
    <property type="component" value="Chromosome 1"/>
</dbReference>
<feature type="transmembrane region" description="Helical" evidence="9">
    <location>
        <begin position="361"/>
        <end position="383"/>
    </location>
</feature>
<comment type="catalytic activity">
    <reaction evidence="7">
        <text>myo-inositol(out) + H(+)(out) = myo-inositol(in) + H(+)(in)</text>
        <dbReference type="Rhea" id="RHEA:60364"/>
        <dbReference type="ChEBI" id="CHEBI:15378"/>
        <dbReference type="ChEBI" id="CHEBI:17268"/>
    </reaction>
</comment>
<dbReference type="InterPro" id="IPR050360">
    <property type="entry name" value="MFS_Sugar_Transporters"/>
</dbReference>
<dbReference type="InterPro" id="IPR003663">
    <property type="entry name" value="Sugar/inositol_transpt"/>
</dbReference>
<keyword evidence="12" id="KW-1185">Reference proteome</keyword>
<dbReference type="PANTHER" id="PTHR48022:SF83">
    <property type="entry name" value="MAJOR FACILITATOR SUPERFAMILY (MFS) PROFILE DOMAIN-CONTAINING PROTEIN"/>
    <property type="match status" value="1"/>
</dbReference>
<dbReference type="GeneID" id="87804954"/>
<dbReference type="Gene3D" id="1.20.1250.20">
    <property type="entry name" value="MFS general substrate transporter like domains"/>
    <property type="match status" value="1"/>
</dbReference>
<evidence type="ECO:0000259" key="10">
    <source>
        <dbReference type="PROSITE" id="PS50850"/>
    </source>
</evidence>
<sequence>MTFDDEKHADGVVKVASHDNLRSVTNVSVSDIESADDFLEAAALATEREHTLSFREALRLYPGAFMWAIFVSFTIIMDGFDLSIISNFMAYPEFAKKFGDHHPGSNPEYLISTKWNVTLSNVGIIGNFFGLTAMGILTPMFGHRIVMMGTLVLMVAFNFLPFFAPNVQVLTAGQALQGVTIGLFGIMGSVYASEVAPLPLRGFLTSFVNICWVIGQLIFSGILVGLTPMHSEWAYRIPYALVWFWPIPLFAIAYFCPDSPYWCVAKGRYALAEKNLQRLSSGSTDAEIRRSLAMIVHTNKLEKAQSESASIWECFKGTNLRRTEIACMVLSSQAWCGQVFAYGSTYFFMMAGFNADNSYKLNFGSMGVAFVGTVGSWILMVYFGRRPIIIWGYIAMTLCLVLVGGLAFKDTQSALWAQAAMTVLWLFFYSLCMGPPTFSLAAEISATRLRPQTLAIGRFSYHLARLISNTVEPYLINPSAANLKGKTALVWVGTSVINILWCFFRMPETKGITYAEMDILFDKKTPAWKFKSTQVDVIDDRHD</sequence>
<comment type="subcellular location">
    <subcellularLocation>
        <location evidence="1">Membrane</location>
        <topology evidence="1">Multi-pass membrane protein</topology>
    </subcellularLocation>
</comment>
<dbReference type="AlphaFoldDB" id="A0AAF1BJB1"/>
<evidence type="ECO:0000313" key="12">
    <source>
        <dbReference type="Proteomes" id="UP000827549"/>
    </source>
</evidence>
<evidence type="ECO:0000256" key="7">
    <source>
        <dbReference type="ARBA" id="ARBA00049119"/>
    </source>
</evidence>
<dbReference type="Pfam" id="PF00083">
    <property type="entry name" value="Sugar_tr"/>
    <property type="match status" value="1"/>
</dbReference>
<name>A0AAF1BJB1_9TREE</name>
<evidence type="ECO:0000256" key="3">
    <source>
        <dbReference type="ARBA" id="ARBA00022448"/>
    </source>
</evidence>
<dbReference type="PROSITE" id="PS50850">
    <property type="entry name" value="MFS"/>
    <property type="match status" value="1"/>
</dbReference>
<evidence type="ECO:0000256" key="8">
    <source>
        <dbReference type="RuleBase" id="RU003346"/>
    </source>
</evidence>
<feature type="domain" description="Major facilitator superfamily (MFS) profile" evidence="10">
    <location>
        <begin position="67"/>
        <end position="510"/>
    </location>
</feature>
<feature type="transmembrane region" description="Helical" evidence="9">
    <location>
        <begin position="170"/>
        <end position="191"/>
    </location>
</feature>
<evidence type="ECO:0000313" key="11">
    <source>
        <dbReference type="EMBL" id="WOO78149.1"/>
    </source>
</evidence>